<dbReference type="InterPro" id="IPR051170">
    <property type="entry name" value="Neural/epithelial_adhesion"/>
</dbReference>
<dbReference type="Pfam" id="PF07679">
    <property type="entry name" value="I-set"/>
    <property type="match status" value="2"/>
</dbReference>
<dbReference type="PANTHER" id="PTHR12231">
    <property type="entry name" value="CTX-RELATED TYPE I TRANSMEMBRANE PROTEIN"/>
    <property type="match status" value="1"/>
</dbReference>
<dbReference type="InterPro" id="IPR032986">
    <property type="entry name" value="Robo1_Ig-like3"/>
</dbReference>
<feature type="region of interest" description="Disordered" evidence="9">
    <location>
        <begin position="1601"/>
        <end position="1628"/>
    </location>
</feature>
<keyword evidence="3" id="KW-0732">Signal</keyword>
<evidence type="ECO:0000256" key="6">
    <source>
        <dbReference type="ARBA" id="ARBA00023136"/>
    </source>
</evidence>
<dbReference type="SMART" id="SM00408">
    <property type="entry name" value="IGc2"/>
    <property type="match status" value="4"/>
</dbReference>
<feature type="domain" description="Ig-like" evidence="10">
    <location>
        <begin position="61"/>
        <end position="152"/>
    </location>
</feature>
<reference evidence="12" key="1">
    <citation type="submission" date="2023-03" db="EMBL/GenBank/DDBJ databases">
        <title>Electrophorus voltai genome.</title>
        <authorList>
            <person name="Bian C."/>
        </authorList>
    </citation>
    <scope>NUCLEOTIDE SEQUENCE</scope>
    <source>
        <strain evidence="12">CB-2022</strain>
        <tissue evidence="12">Muscle</tissue>
    </source>
</reference>
<evidence type="ECO:0000313" key="13">
    <source>
        <dbReference type="Proteomes" id="UP001239994"/>
    </source>
</evidence>
<dbReference type="PROSITE" id="PS50835">
    <property type="entry name" value="IG_LIKE"/>
    <property type="match status" value="4"/>
</dbReference>
<dbReference type="FunFam" id="2.60.40.10:FF:000058">
    <property type="entry name" value="roundabout homolog 2 isoform X3"/>
    <property type="match status" value="1"/>
</dbReference>
<comment type="caution">
    <text evidence="12">The sequence shown here is derived from an EMBL/GenBank/DDBJ whole genome shotgun (WGS) entry which is preliminary data.</text>
</comment>
<proteinExistence type="predicted"/>
<dbReference type="PROSITE" id="PS50853">
    <property type="entry name" value="FN3"/>
    <property type="match status" value="3"/>
</dbReference>
<dbReference type="FunFam" id="2.60.40.10:FF:000008">
    <property type="entry name" value="roundabout homolog 2 isoform X2"/>
    <property type="match status" value="1"/>
</dbReference>
<evidence type="ECO:0000259" key="11">
    <source>
        <dbReference type="PROSITE" id="PS50853"/>
    </source>
</evidence>
<dbReference type="SUPFAM" id="SSF48726">
    <property type="entry name" value="Immunoglobulin"/>
    <property type="match status" value="4"/>
</dbReference>
<dbReference type="InterPro" id="IPR013098">
    <property type="entry name" value="Ig_I-set"/>
</dbReference>
<dbReference type="PANTHER" id="PTHR12231:SF243">
    <property type="entry name" value="ROUNDABOUT HOMOLOG 1"/>
    <property type="match status" value="1"/>
</dbReference>
<feature type="region of interest" description="Disordered" evidence="9">
    <location>
        <begin position="1240"/>
        <end position="1262"/>
    </location>
</feature>
<dbReference type="FunFam" id="2.60.40.10:FF:000053">
    <property type="entry name" value="Roundabout guidance receptor 1"/>
    <property type="match status" value="1"/>
</dbReference>
<dbReference type="EMBL" id="JAROKS010000025">
    <property type="protein sequence ID" value="KAK1786492.1"/>
    <property type="molecule type" value="Genomic_DNA"/>
</dbReference>
<dbReference type="GO" id="GO:0016199">
    <property type="term" value="P:axon midline choice point recognition"/>
    <property type="evidence" value="ECO:0007669"/>
    <property type="project" value="InterPro"/>
</dbReference>
<evidence type="ECO:0000256" key="2">
    <source>
        <dbReference type="ARBA" id="ARBA00022692"/>
    </source>
</evidence>
<keyword evidence="6" id="KW-0472">Membrane</keyword>
<feature type="domain" description="Fibronectin type-III" evidence="11">
    <location>
        <begin position="709"/>
        <end position="807"/>
    </location>
</feature>
<feature type="compositionally biased region" description="Polar residues" evidence="9">
    <location>
        <begin position="1616"/>
        <end position="1628"/>
    </location>
</feature>
<feature type="region of interest" description="Disordered" evidence="9">
    <location>
        <begin position="2161"/>
        <end position="2184"/>
    </location>
</feature>
<feature type="domain" description="Fibronectin type-III" evidence="11">
    <location>
        <begin position="481"/>
        <end position="575"/>
    </location>
</feature>
<comment type="subcellular location">
    <subcellularLocation>
        <location evidence="1">Membrane</location>
        <topology evidence="1">Single-pass membrane protein</topology>
    </subcellularLocation>
</comment>
<dbReference type="InterPro" id="IPR003961">
    <property type="entry name" value="FN3_dom"/>
</dbReference>
<keyword evidence="8" id="KW-0393">Immunoglobulin domain</keyword>
<feature type="domain" description="Ig-like" evidence="10">
    <location>
        <begin position="157"/>
        <end position="241"/>
    </location>
</feature>
<feature type="domain" description="Ig-like" evidence="10">
    <location>
        <begin position="373"/>
        <end position="453"/>
    </location>
</feature>
<dbReference type="Gene3D" id="2.60.40.10">
    <property type="entry name" value="Immunoglobulins"/>
    <property type="match status" value="7"/>
</dbReference>
<feature type="region of interest" description="Disordered" evidence="9">
    <location>
        <begin position="1934"/>
        <end position="2148"/>
    </location>
</feature>
<dbReference type="CDD" id="cd20952">
    <property type="entry name" value="IgI_5_Robo"/>
    <property type="match status" value="1"/>
</dbReference>
<dbReference type="SMART" id="SM00409">
    <property type="entry name" value="IG"/>
    <property type="match status" value="4"/>
</dbReference>
<feature type="compositionally biased region" description="Basic and acidic residues" evidence="9">
    <location>
        <begin position="2024"/>
        <end position="2059"/>
    </location>
</feature>
<dbReference type="InterPro" id="IPR007110">
    <property type="entry name" value="Ig-like_dom"/>
</dbReference>
<dbReference type="SMART" id="SM00060">
    <property type="entry name" value="FN3"/>
    <property type="match status" value="3"/>
</dbReference>
<feature type="region of interest" description="Disordered" evidence="9">
    <location>
        <begin position="1750"/>
        <end position="1909"/>
    </location>
</feature>
<organism evidence="12 13">
    <name type="scientific">Electrophorus voltai</name>
    <dbReference type="NCBI Taxonomy" id="2609070"/>
    <lineage>
        <taxon>Eukaryota</taxon>
        <taxon>Metazoa</taxon>
        <taxon>Chordata</taxon>
        <taxon>Craniata</taxon>
        <taxon>Vertebrata</taxon>
        <taxon>Euteleostomi</taxon>
        <taxon>Actinopterygii</taxon>
        <taxon>Neopterygii</taxon>
        <taxon>Teleostei</taxon>
        <taxon>Ostariophysi</taxon>
        <taxon>Gymnotiformes</taxon>
        <taxon>Gymnotoidei</taxon>
        <taxon>Gymnotidae</taxon>
        <taxon>Electrophorus</taxon>
    </lineage>
</organism>
<evidence type="ECO:0000256" key="7">
    <source>
        <dbReference type="ARBA" id="ARBA00023157"/>
    </source>
</evidence>
<evidence type="ECO:0000256" key="8">
    <source>
        <dbReference type="ARBA" id="ARBA00023319"/>
    </source>
</evidence>
<keyword evidence="7" id="KW-1015">Disulfide bond</keyword>
<dbReference type="FunFam" id="2.60.40.10:FF:000043">
    <property type="entry name" value="roundabout homolog 2 isoform X2"/>
    <property type="match status" value="1"/>
</dbReference>
<evidence type="ECO:0000259" key="10">
    <source>
        <dbReference type="PROSITE" id="PS50835"/>
    </source>
</evidence>
<keyword evidence="5" id="KW-1133">Transmembrane helix</keyword>
<feature type="compositionally biased region" description="Polar residues" evidence="9">
    <location>
        <begin position="1866"/>
        <end position="1882"/>
    </location>
</feature>
<gene>
    <name evidence="12" type="ORF">P4O66_018166</name>
</gene>
<feature type="region of interest" description="Disordered" evidence="9">
    <location>
        <begin position="1642"/>
        <end position="1710"/>
    </location>
</feature>
<evidence type="ECO:0000256" key="3">
    <source>
        <dbReference type="ARBA" id="ARBA00022729"/>
    </source>
</evidence>
<dbReference type="Pfam" id="PF13927">
    <property type="entry name" value="Ig_3"/>
    <property type="match status" value="2"/>
</dbReference>
<dbReference type="InterPro" id="IPR036179">
    <property type="entry name" value="Ig-like_dom_sf"/>
</dbReference>
<dbReference type="InterPro" id="IPR036116">
    <property type="entry name" value="FN3_sf"/>
</dbReference>
<evidence type="ECO:0000256" key="5">
    <source>
        <dbReference type="ARBA" id="ARBA00022989"/>
    </source>
</evidence>
<dbReference type="InterPro" id="IPR003598">
    <property type="entry name" value="Ig_sub2"/>
</dbReference>
<name>A0AAD8YSN5_9TELE</name>
<dbReference type="Proteomes" id="UP001239994">
    <property type="component" value="Unassembled WGS sequence"/>
</dbReference>
<evidence type="ECO:0000256" key="1">
    <source>
        <dbReference type="ARBA" id="ARBA00004167"/>
    </source>
</evidence>
<keyword evidence="4" id="KW-0677">Repeat</keyword>
<dbReference type="CDD" id="cd05725">
    <property type="entry name" value="IgI_3_Robo"/>
    <property type="match status" value="1"/>
</dbReference>
<evidence type="ECO:0008006" key="14">
    <source>
        <dbReference type="Google" id="ProtNLM"/>
    </source>
</evidence>
<sequence>MLYVKGAQTILDVTRNDRLAIALGTAALLKKSKNKESECAVKRRSRVAMSKSSWLSLSVSPVLRDDFRQNPSDVIVAAGEPAVMECQPPRGHPEPTISWKKDGVGVDDRDERITIRGGKLMITNARKSDAGKYVCVGTNMMGERESEIAELTVLERPSFLRRPSSQSVLVEQSVEFRCEAQGDPVPTVRWRKEDGELPKGRFEIRGDHTLKLKRLGSADAGSYTCLAENMMGKAEATATLTVHVPPVFAVRPRNQVVGAGRTVTFQCEASGSPQPAIFWQREGSQVLSLFLSPPLVHLSRCPPSSPPQNLLFSSQPPHASSRFSVSQTGDLTITGVQRADGGYYSCQALNIAGSVITKALLEVTDVISDRPPPVIRQGPTNQTVAVDGTVVLGCQATGTPTPTILWRKDGVLVSTHDSRLKQLDTGALQIRYAKLGDTGVYTCIASTPSGEASWKAYLEVQEFGIAVQPGRPTDPNLIPSAPSKPEVTDVTRTSVSLSWKPDLHSGATPTSYIIEAFSHASGSSWQTLAEHVRTERFVLKGLRPSAVYLFLVRAANAYGLSDPSAISDAVKTQGEGATGVQGVEHGQIQRELGDVVIHLHNPTILSSSSIRVQWTCRPAAGRSERREALQSVAAEVGASCRECSVCDDAVCGVSRMKAVLPCGTVLADADPVQSSSEGRRRVTVGRVVVVGARPRCRAEPEAAGPVRVDRKRVQCEENSKSCEHATPTNVEQQSQYIQGYKVMYRVSSEASQVRGDWAVFEVQSPAEHTAVVAQLRKGMTYDFKVRPFFNEFQGTDSDVKVGKTLEEAPSAAPRGVTVTESGDNGTVVLLSWQAPPEDEQNGVVQEYKIWCLGNESRYHVNRTVDGSTFSVLISGLVPGVRYGVEVAASTAGGPGVKSEVTYFQLDSSGRMTQTVVDPENTLSQQISDVVKQPAFIAGIGAACWIILMVFSVWLYQHRKRSGLSSSYAGIRKDAPEDVGILTLTLGSTSPQPRDPSCTLISALSLPRGVDCDAMGFPSRQGLPPHAPDPSLAPVHRDLGLGGVPGGCSSRTAHGRVRSQSSESPVLGRWQTFTRCPSVWVLPSQLPRQPAAYPSSCPLACSSAVGRAQSSSPIASRCMNSHVWKTTRTRWDLRELPSGQTNGRVAFKVSACSAVGAASSNSRMGRESASAIRRSNWPAVASPVRVIGLSGPQLEAAGGRCPIDAETQGLSCVQLFIASRGRGMFSSGPWPFVCPCTGRTGQQGSRPSHAAAPPLGKNTAGHKTRAVKRRSEAFPAACQACSADHGPFKPVRRDGARRRGQRGRAAMCPLLFLKGSDARLRSMTPPDKRRVELDGPTRGALIASPADACSISIHRSRKCGVSLLSTSAFRARECQRWSVIEEVICADARGRPLWSGERVGREPRTPLWPRARGAVSYQRGGDAVSSAGRGQYWLWGDVFYTQQWRKRTLHHEAEGICRQKLIPSMRLVSAGARISSPGLCHVIIACRPGLLNVGEPAAQPWLADTWPNNCTSQNECSINCCTSSNSNSDSNLVTYSRPADCIGSYGSQLEGKAGSLLASDSGLYSDVDLSSKLGEMKTFNSPNLKDGRPTPYATTQLIQAGLAGNHGGEPGEKQVWKGSTGTPQKQQEVTSQLQYNIMEQNKLNKDHRGGDNTMPASIPYSQGPEPNPARTYSSSDRGSSTSGSQGQKKGVRTPKVPKQSTMNWTDMLPPPPIGPPPCQDYGLCMDDSYEVELQGPVPPSCMYLQPDELEEAELERGPTPPVRGDASSPAAVSYSHQSTATLTPSPQEEVQPILPQALEGPHEHSPLGLDADGLEEEEEDEEDVEEDGADETDAEVARVHRWRSAPAAGRPPGPASPRAHLRGLEQTPASSTCDLESSVTGSMINGWGSASEEDNASSGRSSALSSSDGSFFTDADFAQAVAAAAEYAGLRVAKHVGKDKQQTAPTARKYQNLPVSHRPASPLSTDGSVSVAATPQRRPQRRQKPQASGHVGYQRSLHGAAYNDDLPPPPIPPPALLKSPTHPVAEARDRRAASGAPKPRDPSDVRTGSSERRDAQEKPRAQRGGKAAKQEPNTGVKPRHHPGPEDIPPYSRPSFPALHGPRGEREPSSSGSMSSRGSGGRRRGEGAPGSRRKHPELSLSTTGAFQPGEEELELLRLAGVSRDEEVPPPSPVSASNSPPSSSRHCNWSRHSLIISAPRQAHLQTAVGVEVNTILKCQKINDIVSVPGSLLGAGDKSPALFALVLEVLHHDLSHALLWRATRKVHAVGGAREEEGTTRPRHGPGCRWCQGVDWKNLSSLGWNRDVRVDQVEEGSNSSVCSEGQQLDAGGGLHDPLKSAAISSSAAVTPSCDTVCQEASCHAANVHRHLQGQLELAKFPQKGQTVLCSFHYSSGVGGPRKVLNAVCSREHKPVRVFAADSTRCPAVPTGLTSARPRTHKRGKALLERGLRRLLERGGGSATAKRGPAESVGSAWPIGTLTKAECSEELILEIELKLNERGGAPLWVCKDRHVFSFVTEAVWSQHGLSVSGPADSLSCKVAGVGVLGTGSLVLAPPALTFPGARGARGGHRAG</sequence>
<dbReference type="FunFam" id="2.60.40.10:FF:000055">
    <property type="entry name" value="roundabout homolog 1 isoform X2"/>
    <property type="match status" value="1"/>
</dbReference>
<dbReference type="GO" id="GO:0008046">
    <property type="term" value="F:axon guidance receptor activity"/>
    <property type="evidence" value="ECO:0007669"/>
    <property type="project" value="InterPro"/>
</dbReference>
<dbReference type="SMART" id="SM00406">
    <property type="entry name" value="IGv"/>
    <property type="match status" value="3"/>
</dbReference>
<feature type="domain" description="Fibronectin type-III" evidence="11">
    <location>
        <begin position="812"/>
        <end position="908"/>
    </location>
</feature>
<keyword evidence="2" id="KW-0812">Transmembrane</keyword>
<dbReference type="SUPFAM" id="SSF49265">
    <property type="entry name" value="Fibronectin type III"/>
    <property type="match status" value="2"/>
</dbReference>
<dbReference type="CDD" id="cd00063">
    <property type="entry name" value="FN3"/>
    <property type="match status" value="3"/>
</dbReference>
<accession>A0AAD8YSN5</accession>
<keyword evidence="13" id="KW-1185">Reference proteome</keyword>
<dbReference type="InterPro" id="IPR013783">
    <property type="entry name" value="Ig-like_fold"/>
</dbReference>
<feature type="compositionally biased region" description="Low complexity" evidence="9">
    <location>
        <begin position="1895"/>
        <end position="1909"/>
    </location>
</feature>
<feature type="compositionally biased region" description="Low complexity" evidence="9">
    <location>
        <begin position="2171"/>
        <end position="2181"/>
    </location>
</feature>
<dbReference type="InterPro" id="IPR003599">
    <property type="entry name" value="Ig_sub"/>
</dbReference>
<feature type="compositionally biased region" description="Low complexity" evidence="9">
    <location>
        <begin position="1669"/>
        <end position="1687"/>
    </location>
</feature>
<dbReference type="FunFam" id="2.60.40.10:FF:000065">
    <property type="entry name" value="roundabout homolog 1 isoform X3"/>
    <property type="match status" value="1"/>
</dbReference>
<dbReference type="Pfam" id="PF00041">
    <property type="entry name" value="fn3"/>
    <property type="match status" value="2"/>
</dbReference>
<protein>
    <recommendedName>
        <fullName evidence="14">Roundabout, axon guidance receptor, homolog 1 (Drosophila)</fullName>
    </recommendedName>
</protein>
<dbReference type="GO" id="GO:0035385">
    <property type="term" value="P:Roundabout signaling pathway"/>
    <property type="evidence" value="ECO:0007669"/>
    <property type="project" value="InterPro"/>
</dbReference>
<evidence type="ECO:0000256" key="4">
    <source>
        <dbReference type="ARBA" id="ARBA00022737"/>
    </source>
</evidence>
<feature type="domain" description="Ig-like" evidence="10">
    <location>
        <begin position="246"/>
        <end position="364"/>
    </location>
</feature>
<evidence type="ECO:0000256" key="9">
    <source>
        <dbReference type="SAM" id="MobiDB-lite"/>
    </source>
</evidence>
<feature type="compositionally biased region" description="Polar residues" evidence="9">
    <location>
        <begin position="1773"/>
        <end position="1787"/>
    </location>
</feature>
<dbReference type="GO" id="GO:0016020">
    <property type="term" value="C:membrane"/>
    <property type="evidence" value="ECO:0007669"/>
    <property type="project" value="UniProtKB-SubCell"/>
</dbReference>
<feature type="compositionally biased region" description="Polar residues" evidence="9">
    <location>
        <begin position="1961"/>
        <end position="1972"/>
    </location>
</feature>
<evidence type="ECO:0000313" key="12">
    <source>
        <dbReference type="EMBL" id="KAK1786492.1"/>
    </source>
</evidence>
<feature type="compositionally biased region" description="Pro residues" evidence="9">
    <location>
        <begin position="2005"/>
        <end position="2014"/>
    </location>
</feature>
<feature type="compositionally biased region" description="Acidic residues" evidence="9">
    <location>
        <begin position="1811"/>
        <end position="1833"/>
    </location>
</feature>
<dbReference type="InterPro" id="IPR013106">
    <property type="entry name" value="Ig_V-set"/>
</dbReference>